<dbReference type="AlphaFoldDB" id="A0A3A5KIS1"/>
<dbReference type="InterPro" id="IPR013762">
    <property type="entry name" value="Integrase-like_cat_sf"/>
</dbReference>
<dbReference type="Gene3D" id="1.10.443.10">
    <property type="entry name" value="Intergrase catalytic core"/>
    <property type="match status" value="1"/>
</dbReference>
<dbReference type="GO" id="GO:0006310">
    <property type="term" value="P:DNA recombination"/>
    <property type="evidence" value="ECO:0007669"/>
    <property type="project" value="UniProtKB-KW"/>
</dbReference>
<protein>
    <submittedName>
        <fullName evidence="3">Integrase</fullName>
    </submittedName>
</protein>
<evidence type="ECO:0000256" key="1">
    <source>
        <dbReference type="ARBA" id="ARBA00023172"/>
    </source>
</evidence>
<reference evidence="3 4" key="1">
    <citation type="submission" date="2018-09" db="EMBL/GenBank/DDBJ databases">
        <title>Mesorhizobium carmichaelinearum sp. nov. isolated from Carmichaelinea spp. root nodules in New Zealand.</title>
        <authorList>
            <person name="De Meyer S.E."/>
        </authorList>
    </citation>
    <scope>NUCLEOTIDE SEQUENCE [LARGE SCALE GENOMIC DNA]</scope>
    <source>
        <strain evidence="3 4">ICMP19557</strain>
    </source>
</reference>
<proteinExistence type="predicted"/>
<comment type="caution">
    <text evidence="3">The sequence shown here is derived from an EMBL/GenBank/DDBJ whole genome shotgun (WGS) entry which is preliminary data.</text>
</comment>
<dbReference type="InterPro" id="IPR002104">
    <property type="entry name" value="Integrase_catalytic"/>
</dbReference>
<dbReference type="OrthoDB" id="9784724at2"/>
<dbReference type="GO" id="GO:0015074">
    <property type="term" value="P:DNA integration"/>
    <property type="evidence" value="ECO:0007669"/>
    <property type="project" value="InterPro"/>
</dbReference>
<keyword evidence="1" id="KW-0233">DNA recombination</keyword>
<sequence>MRRSAPARPHKRDGIWYLVRRVPKEFAAFDRRGLVRISTGVAVADDPRGVRARDAVRSLGAGLEAYWRKLGDGQSAEAALRFEAARKRARSFGLAYRTNDELAAGPLDELMARIKLLLDRSAVEDAKDVSAVMGGEQRPALRLSGLLKEFEAIEQQNLLAMSPNQVKKWRNPKKRAIANLIGVIGDKEIARLMREDAVTFRGWWQKRIVGGGLDIGTANKDIGHISKMLRVVDLTHQLKLEPVFHNLRLSGAVAAQRAAFTAEFVQGEVLAEGALDGLNEEARHLVYLIADTGLRLSEAANLIPETIHLDHEIPHVQVRPHGRRLKTDHSARDIPLVGCALEAMKLHPDGFPRYRDKAASLSALVNKVLTNKKLLPTSEHSLYSLRHTFEDRLTAVEAPEKVIASLMGHKWIRPKYGAGPSLAQKREWLQRIAFIPPANI</sequence>
<evidence type="ECO:0000313" key="3">
    <source>
        <dbReference type="EMBL" id="RJT30940.1"/>
    </source>
</evidence>
<dbReference type="EMBL" id="QZWZ01000032">
    <property type="protein sequence ID" value="RJT30940.1"/>
    <property type="molecule type" value="Genomic_DNA"/>
</dbReference>
<keyword evidence="4" id="KW-1185">Reference proteome</keyword>
<dbReference type="GO" id="GO:0003677">
    <property type="term" value="F:DNA binding"/>
    <property type="evidence" value="ECO:0007669"/>
    <property type="project" value="InterPro"/>
</dbReference>
<dbReference type="RefSeq" id="WP_120017707.1">
    <property type="nucleotide sequence ID" value="NZ_QZWZ01000032.1"/>
</dbReference>
<organism evidence="3 4">
    <name type="scientific">Mesorhizobium waimense</name>
    <dbReference type="NCBI Taxonomy" id="1300307"/>
    <lineage>
        <taxon>Bacteria</taxon>
        <taxon>Pseudomonadati</taxon>
        <taxon>Pseudomonadota</taxon>
        <taxon>Alphaproteobacteria</taxon>
        <taxon>Hyphomicrobiales</taxon>
        <taxon>Phyllobacteriaceae</taxon>
        <taxon>Mesorhizobium</taxon>
    </lineage>
</organism>
<dbReference type="Proteomes" id="UP000272706">
    <property type="component" value="Unassembled WGS sequence"/>
</dbReference>
<feature type="domain" description="Tyr recombinase" evidence="2">
    <location>
        <begin position="255"/>
        <end position="430"/>
    </location>
</feature>
<evidence type="ECO:0000259" key="2">
    <source>
        <dbReference type="PROSITE" id="PS51898"/>
    </source>
</evidence>
<accession>A0A3A5KIS1</accession>
<gene>
    <name evidence="3" type="ORF">D3227_29265</name>
</gene>
<evidence type="ECO:0000313" key="4">
    <source>
        <dbReference type="Proteomes" id="UP000272706"/>
    </source>
</evidence>
<name>A0A3A5KIS1_9HYPH</name>
<dbReference type="SUPFAM" id="SSF56349">
    <property type="entry name" value="DNA breaking-rejoining enzymes"/>
    <property type="match status" value="1"/>
</dbReference>
<dbReference type="InterPro" id="IPR011010">
    <property type="entry name" value="DNA_brk_join_enz"/>
</dbReference>
<dbReference type="PROSITE" id="PS51898">
    <property type="entry name" value="TYR_RECOMBINASE"/>
    <property type="match status" value="1"/>
</dbReference>